<proteinExistence type="inferred from homology"/>
<organism evidence="3">
    <name type="scientific">viral metagenome</name>
    <dbReference type="NCBI Taxonomy" id="1070528"/>
    <lineage>
        <taxon>unclassified sequences</taxon>
        <taxon>metagenomes</taxon>
        <taxon>organismal metagenomes</taxon>
    </lineage>
</organism>
<dbReference type="PANTHER" id="PTHR12737">
    <property type="entry name" value="DIMETHYLARGININE DIMETHYLAMINOHYDROLASE"/>
    <property type="match status" value="1"/>
</dbReference>
<dbReference type="AlphaFoldDB" id="A0A6C0IAT5"/>
<evidence type="ECO:0000256" key="1">
    <source>
        <dbReference type="ARBA" id="ARBA00008532"/>
    </source>
</evidence>
<evidence type="ECO:0000256" key="2">
    <source>
        <dbReference type="ARBA" id="ARBA00022801"/>
    </source>
</evidence>
<protein>
    <recommendedName>
        <fullName evidence="4">Amidinotransferase</fullName>
    </recommendedName>
</protein>
<dbReference type="Pfam" id="PF19420">
    <property type="entry name" value="DDAH_eukar"/>
    <property type="match status" value="1"/>
</dbReference>
<dbReference type="GO" id="GO:0016403">
    <property type="term" value="F:dimethylargininase activity"/>
    <property type="evidence" value="ECO:0007669"/>
    <property type="project" value="TreeGrafter"/>
</dbReference>
<comment type="similarity">
    <text evidence="1">Belongs to the DDAH family.</text>
</comment>
<keyword evidence="2" id="KW-0378">Hydrolase</keyword>
<dbReference type="GO" id="GO:0006525">
    <property type="term" value="P:arginine metabolic process"/>
    <property type="evidence" value="ECO:0007669"/>
    <property type="project" value="TreeGrafter"/>
</dbReference>
<dbReference type="Gene3D" id="3.75.10.10">
    <property type="entry name" value="L-arginine/glycine Amidinotransferase, Chain A"/>
    <property type="match status" value="1"/>
</dbReference>
<name>A0A6C0IAT5_9ZZZZ</name>
<sequence length="236" mass="26648">MGSIEEKVPDAMTEWSVLYEILAENGAEILLIPPVKGLPDMCFLDCGLVLNGTFIPSNFKHPQRQPEREHYIEYFSSLGYKIKEISGNFEGHGDTLWNNSKLFVGHGFRTDITALTEIQEMYDQVIPIELVDPRFYHLDTCFCPLSKGVAMIYSPAVSRESLELIKKNIKVLIEVTLEEALCFCCNAVFINNVIVMPTSPYTLYKTLKNMGYMVIMLPMNAFIKAGGACKCLSFTF</sequence>
<evidence type="ECO:0000313" key="3">
    <source>
        <dbReference type="EMBL" id="QHT89133.1"/>
    </source>
</evidence>
<reference evidence="3" key="1">
    <citation type="journal article" date="2020" name="Nature">
        <title>Giant virus diversity and host interactions through global metagenomics.</title>
        <authorList>
            <person name="Schulz F."/>
            <person name="Roux S."/>
            <person name="Paez-Espino D."/>
            <person name="Jungbluth S."/>
            <person name="Walsh D.A."/>
            <person name="Denef V.J."/>
            <person name="McMahon K.D."/>
            <person name="Konstantinidis K.T."/>
            <person name="Eloe-Fadrosh E.A."/>
            <person name="Kyrpides N.C."/>
            <person name="Woyke T."/>
        </authorList>
    </citation>
    <scope>NUCLEOTIDE SEQUENCE</scope>
    <source>
        <strain evidence="3">GVMAG-M-3300023184-53</strain>
    </source>
</reference>
<dbReference type="PANTHER" id="PTHR12737:SF9">
    <property type="entry name" value="DIMETHYLARGININASE"/>
    <property type="match status" value="1"/>
</dbReference>
<dbReference type="GO" id="GO:0000052">
    <property type="term" value="P:citrulline metabolic process"/>
    <property type="evidence" value="ECO:0007669"/>
    <property type="project" value="TreeGrafter"/>
</dbReference>
<dbReference type="GO" id="GO:0016597">
    <property type="term" value="F:amino acid binding"/>
    <property type="evidence" value="ECO:0007669"/>
    <property type="project" value="TreeGrafter"/>
</dbReference>
<evidence type="ECO:0008006" key="4">
    <source>
        <dbReference type="Google" id="ProtNLM"/>
    </source>
</evidence>
<dbReference type="GO" id="GO:0045429">
    <property type="term" value="P:positive regulation of nitric oxide biosynthetic process"/>
    <property type="evidence" value="ECO:0007669"/>
    <property type="project" value="TreeGrafter"/>
</dbReference>
<dbReference type="SUPFAM" id="SSF55909">
    <property type="entry name" value="Pentein"/>
    <property type="match status" value="1"/>
</dbReference>
<dbReference type="EMBL" id="MN740136">
    <property type="protein sequence ID" value="QHT89133.1"/>
    <property type="molecule type" value="Genomic_DNA"/>
</dbReference>
<dbReference type="InterPro" id="IPR033199">
    <property type="entry name" value="DDAH-like"/>
</dbReference>
<accession>A0A6C0IAT5</accession>